<protein>
    <recommendedName>
        <fullName evidence="6">Prolyl endopeptidase</fullName>
        <ecNumber evidence="6">3.4.21.-</ecNumber>
    </recommendedName>
</protein>
<dbReference type="InterPro" id="IPR023302">
    <property type="entry name" value="Pept_S9A_N"/>
</dbReference>
<dbReference type="SUPFAM" id="SSF50993">
    <property type="entry name" value="Peptidase/esterase 'gauge' domain"/>
    <property type="match status" value="1"/>
</dbReference>
<evidence type="ECO:0000259" key="8">
    <source>
        <dbReference type="Pfam" id="PF02897"/>
    </source>
</evidence>
<dbReference type="PANTHER" id="PTHR11757">
    <property type="entry name" value="PROTEASE FAMILY S9A OLIGOPEPTIDASE"/>
    <property type="match status" value="1"/>
</dbReference>
<dbReference type="GO" id="GO:0006508">
    <property type="term" value="P:proteolysis"/>
    <property type="evidence" value="ECO:0007669"/>
    <property type="project" value="UniProtKB-KW"/>
</dbReference>
<dbReference type="PRINTS" id="PR00862">
    <property type="entry name" value="PROLIGOPTASE"/>
</dbReference>
<keyword evidence="3 6" id="KW-0378">Hydrolase</keyword>
<comment type="similarity">
    <text evidence="1 6">Belongs to the peptidase S9A family.</text>
</comment>
<keyword evidence="2 6" id="KW-0645">Protease</keyword>
<sequence>MRLNQDRAIREISSSTARFVATSEWLQRSSQRGLFSWLKGGKGRKRRANEHPAAAPEWPAKPQVEEDDFAWLEAAEGEQEARPYIDAENRYTKTVMKDSRPIQQLLYEEMADRVEPEDTVPEEIDGYLYYVRFVEDGQFPVYCRRKADSSNAPEEILVDQNKEAMNHPYICINLLKVSSDNRMLAFTMDTTGGDSFSVHVKDLKTGARLKSDTIPNVVSVEWADDGKTLFYTVPDHLKRPYKLYRHVLGTPINQDELLYEEHDHAFFLHVDRTKDKKFITVMSNAKTTSEVRVIPSNQPTASPVLIHPREPGLEYYIDHRGDDFLIITNVGNQMKDYAIMRVAEKDVGNGREHWQTVLSPSPGTQIEDVDVFSSHIICVFIYSYERSMGLPQVRVFNLENQEVHLVPLPEALCTLHPGGNGVKSHDGTGIPLTLVHKKGLPLSSDNPTLMLGYGAYGQPLEADFRAHHLPLLNRGWVIALAHVRGGGELGREWYRQGCQLNKHNSFHDFVACAEHLVSSGYTSPSRLVAKGSSAGGLLIGAAVNMRPDLFRAVIMGVPFLNPLAAMTNESLPLTIHEYDEWGNPNTDEEVYNYIKSYDPYINLSQPNLRHGRYPSMLVTTSTLDNRVPFWSPAKYVAKLRALQRAEAPHGEEQANGDANDGEAERVVLLKVSDSTGHGGEGGRYNNLKEVAFDHAFLFKSLNMQ</sequence>
<evidence type="ECO:0000256" key="2">
    <source>
        <dbReference type="ARBA" id="ARBA00022670"/>
    </source>
</evidence>
<proteinExistence type="inferred from homology"/>
<keyword evidence="10" id="KW-1185">Reference proteome</keyword>
<comment type="function">
    <text evidence="5">Serine peptidase whose precise substrate specificity remains unclear. Does not cleave peptides after a arginine or lysine residue. Regulates trans-Golgi network morphology and sorting by regulating the membrane binding of the AP-1 complex. May play a role in the regulation of synaptic vesicle exocytosis.</text>
</comment>
<feature type="domain" description="Peptidase S9 prolyl oligopeptidase catalytic" evidence="7">
    <location>
        <begin position="464"/>
        <end position="703"/>
    </location>
</feature>
<dbReference type="InterPro" id="IPR001375">
    <property type="entry name" value="Peptidase_S9_cat"/>
</dbReference>
<dbReference type="InterPro" id="IPR029058">
    <property type="entry name" value="AB_hydrolase_fold"/>
</dbReference>
<dbReference type="InterPro" id="IPR002470">
    <property type="entry name" value="Peptidase_S9A"/>
</dbReference>
<evidence type="ECO:0000256" key="1">
    <source>
        <dbReference type="ARBA" id="ARBA00005228"/>
    </source>
</evidence>
<evidence type="ECO:0000256" key="6">
    <source>
        <dbReference type="RuleBase" id="RU368024"/>
    </source>
</evidence>
<dbReference type="InterPro" id="IPR051543">
    <property type="entry name" value="Serine_Peptidase_S9A"/>
</dbReference>
<dbReference type="VEuPathDB" id="AmoebaDB:ACA1_071330"/>
<dbReference type="OrthoDB" id="248387at2759"/>
<dbReference type="SUPFAM" id="SSF53474">
    <property type="entry name" value="alpha/beta-Hydrolases"/>
    <property type="match status" value="1"/>
</dbReference>
<dbReference type="Gene3D" id="3.40.50.1820">
    <property type="entry name" value="alpha/beta hydrolase"/>
    <property type="match status" value="2"/>
</dbReference>
<dbReference type="RefSeq" id="XP_004353039.1">
    <property type="nucleotide sequence ID" value="XM_004352987.1"/>
</dbReference>
<dbReference type="Proteomes" id="UP000011083">
    <property type="component" value="Unassembled WGS sequence"/>
</dbReference>
<dbReference type="AlphaFoldDB" id="L8HGE2"/>
<reference evidence="9 10" key="1">
    <citation type="journal article" date="2013" name="Genome Biol.">
        <title>Genome of Acanthamoeba castellanii highlights extensive lateral gene transfer and early evolution of tyrosine kinase signaling.</title>
        <authorList>
            <person name="Clarke M."/>
            <person name="Lohan A.J."/>
            <person name="Liu B."/>
            <person name="Lagkouvardos I."/>
            <person name="Roy S."/>
            <person name="Zafar N."/>
            <person name="Bertelli C."/>
            <person name="Schilde C."/>
            <person name="Kianianmomeni A."/>
            <person name="Burglin T.R."/>
            <person name="Frech C."/>
            <person name="Turcotte B."/>
            <person name="Kopec K.O."/>
            <person name="Synnott J.M."/>
            <person name="Choo C."/>
            <person name="Paponov I."/>
            <person name="Finkler A."/>
            <person name="Soon Heng Tan C."/>
            <person name="Hutchins A.P."/>
            <person name="Weinmeier T."/>
            <person name="Rattei T."/>
            <person name="Chu J.S."/>
            <person name="Gimenez G."/>
            <person name="Irimia M."/>
            <person name="Rigden D.J."/>
            <person name="Fitzpatrick D.A."/>
            <person name="Lorenzo-Morales J."/>
            <person name="Bateman A."/>
            <person name="Chiu C.H."/>
            <person name="Tang P."/>
            <person name="Hegemann P."/>
            <person name="Fromm H."/>
            <person name="Raoult D."/>
            <person name="Greub G."/>
            <person name="Miranda-Saavedra D."/>
            <person name="Chen N."/>
            <person name="Nash P."/>
            <person name="Ginger M.L."/>
            <person name="Horn M."/>
            <person name="Schaap P."/>
            <person name="Caler L."/>
            <person name="Loftus B."/>
        </authorList>
    </citation>
    <scope>NUCLEOTIDE SEQUENCE [LARGE SCALE GENOMIC DNA]</scope>
    <source>
        <strain evidence="9 10">Neff</strain>
    </source>
</reference>
<dbReference type="OMA" id="LINCNSK"/>
<dbReference type="GO" id="GO:0004252">
    <property type="term" value="F:serine-type endopeptidase activity"/>
    <property type="evidence" value="ECO:0007669"/>
    <property type="project" value="UniProtKB-UniRule"/>
</dbReference>
<evidence type="ECO:0000313" key="10">
    <source>
        <dbReference type="Proteomes" id="UP000011083"/>
    </source>
</evidence>
<dbReference type="PANTHER" id="PTHR11757:SF19">
    <property type="entry name" value="PROLYL ENDOPEPTIDASE-LIKE"/>
    <property type="match status" value="1"/>
</dbReference>
<evidence type="ECO:0000313" key="9">
    <source>
        <dbReference type="EMBL" id="ELR23511.1"/>
    </source>
</evidence>
<feature type="domain" description="Peptidase S9A N-terminal" evidence="8">
    <location>
        <begin position="62"/>
        <end position="413"/>
    </location>
</feature>
<dbReference type="EC" id="3.4.21.-" evidence="6"/>
<dbReference type="GeneID" id="14924492"/>
<name>L8HGE2_ACACF</name>
<evidence type="ECO:0000256" key="5">
    <source>
        <dbReference type="ARBA" id="ARBA00045448"/>
    </source>
</evidence>
<dbReference type="EMBL" id="KB007857">
    <property type="protein sequence ID" value="ELR23511.1"/>
    <property type="molecule type" value="Genomic_DNA"/>
</dbReference>
<evidence type="ECO:0000256" key="3">
    <source>
        <dbReference type="ARBA" id="ARBA00022801"/>
    </source>
</evidence>
<dbReference type="Pfam" id="PF02897">
    <property type="entry name" value="Peptidase_S9_N"/>
    <property type="match status" value="1"/>
</dbReference>
<accession>L8HGE2</accession>
<evidence type="ECO:0000256" key="4">
    <source>
        <dbReference type="ARBA" id="ARBA00022825"/>
    </source>
</evidence>
<organism evidence="9 10">
    <name type="scientific">Acanthamoeba castellanii (strain ATCC 30010 / Neff)</name>
    <dbReference type="NCBI Taxonomy" id="1257118"/>
    <lineage>
        <taxon>Eukaryota</taxon>
        <taxon>Amoebozoa</taxon>
        <taxon>Discosea</taxon>
        <taxon>Longamoebia</taxon>
        <taxon>Centramoebida</taxon>
        <taxon>Acanthamoebidae</taxon>
        <taxon>Acanthamoeba</taxon>
    </lineage>
</organism>
<evidence type="ECO:0000259" key="7">
    <source>
        <dbReference type="Pfam" id="PF00326"/>
    </source>
</evidence>
<gene>
    <name evidence="9" type="ORF">ACA1_071330</name>
</gene>
<dbReference type="Gene3D" id="2.130.10.120">
    <property type="entry name" value="Prolyl oligopeptidase, N-terminal domain"/>
    <property type="match status" value="1"/>
</dbReference>
<dbReference type="Pfam" id="PF00326">
    <property type="entry name" value="Peptidase_S9"/>
    <property type="match status" value="1"/>
</dbReference>
<dbReference type="KEGG" id="acan:ACA1_071330"/>
<keyword evidence="4 6" id="KW-0720">Serine protease</keyword>